<dbReference type="Pfam" id="PF10851">
    <property type="entry name" value="DUF2652"/>
    <property type="match status" value="1"/>
</dbReference>
<accession>A0A1J5S5U8</accession>
<organism evidence="1">
    <name type="scientific">mine drainage metagenome</name>
    <dbReference type="NCBI Taxonomy" id="410659"/>
    <lineage>
        <taxon>unclassified sequences</taxon>
        <taxon>metagenomes</taxon>
        <taxon>ecological metagenomes</taxon>
    </lineage>
</organism>
<proteinExistence type="predicted"/>
<dbReference type="Gene3D" id="3.30.70.1230">
    <property type="entry name" value="Nucleotide cyclase"/>
    <property type="match status" value="1"/>
</dbReference>
<dbReference type="InterPro" id="IPR029787">
    <property type="entry name" value="Nucleotide_cyclase"/>
</dbReference>
<dbReference type="SUPFAM" id="SSF55073">
    <property type="entry name" value="Nucleotide cyclase"/>
    <property type="match status" value="1"/>
</dbReference>
<dbReference type="InterPro" id="IPR020503">
    <property type="entry name" value="Uncharacterised_Rv2561"/>
</dbReference>
<gene>
    <name evidence="1" type="ORF">GALL_208630</name>
</gene>
<dbReference type="EMBL" id="MLJW01000137">
    <property type="protein sequence ID" value="OIQ97163.1"/>
    <property type="molecule type" value="Genomic_DNA"/>
</dbReference>
<evidence type="ECO:0000313" key="1">
    <source>
        <dbReference type="EMBL" id="OIQ97163.1"/>
    </source>
</evidence>
<evidence type="ECO:0008006" key="2">
    <source>
        <dbReference type="Google" id="ProtNLM"/>
    </source>
</evidence>
<name>A0A1J5S5U8_9ZZZZ</name>
<reference evidence="1" key="1">
    <citation type="submission" date="2016-10" db="EMBL/GenBank/DDBJ databases">
        <title>Sequence of Gallionella enrichment culture.</title>
        <authorList>
            <person name="Poehlein A."/>
            <person name="Muehling M."/>
            <person name="Daniel R."/>
        </authorList>
    </citation>
    <scope>NUCLEOTIDE SEQUENCE</scope>
</reference>
<protein>
    <recommendedName>
        <fullName evidence="2">Guanylate cyclase domain-containing protein</fullName>
    </recommendedName>
</protein>
<dbReference type="AlphaFoldDB" id="A0A1J5S5U8"/>
<sequence length="244" mass="26719">MRARPETDAHILLADISGYTRFLHANRLTLAHATQIVSALLEAVIAAAPRPMRPHKLEGDAVLLAAWGEGADAAAPLAPAAFFQAFYRRRAALAAANTCPCEACRQIPDLDLKIIAHHGRLLRHRVGRFEELAGPDLILAHRLLKNRVQGRRYLLCSAEAWRVVGGHAMFAGLPVERWEEDCEGLGAVPVVVLREAAPLLGQPLPQAAGRWAKTSDFIWKHVVLLPLLGPWLLARGRRRLAPGS</sequence>
<comment type="caution">
    <text evidence="1">The sequence shown here is derived from an EMBL/GenBank/DDBJ whole genome shotgun (WGS) entry which is preliminary data.</text>
</comment>